<reference evidence="3 4" key="1">
    <citation type="submission" date="2016-09" db="EMBL/GenBank/DDBJ databases">
        <title>Streptomyces rubrolavendulae MJM4426 Genome sequencing and assembly.</title>
        <authorList>
            <person name="Kim J.-G."/>
        </authorList>
    </citation>
    <scope>NUCLEOTIDE SEQUENCE [LARGE SCALE GENOMIC DNA]</scope>
    <source>
        <strain evidence="3 4">MJM4426</strain>
    </source>
</reference>
<name>A0A1D8GAG3_9ACTN</name>
<dbReference type="PATRIC" id="fig|285473.5.peg.5630"/>
<dbReference type="InterPro" id="IPR011761">
    <property type="entry name" value="ATP-grasp"/>
</dbReference>
<dbReference type="PROSITE" id="PS50975">
    <property type="entry name" value="ATP_GRASP"/>
    <property type="match status" value="1"/>
</dbReference>
<protein>
    <submittedName>
        <fullName evidence="3">Glutathione synthetase</fullName>
    </submittedName>
</protein>
<dbReference type="GeneID" id="33067478"/>
<dbReference type="AlphaFoldDB" id="A0A1D8GAG3"/>
<evidence type="ECO:0000313" key="3">
    <source>
        <dbReference type="EMBL" id="AOT62445.1"/>
    </source>
</evidence>
<sequence>MILTVSLKDDLHALAVRHEALSRGCRDFHIVECDQISGHESLSWTVDGDSPTTLRTSDGRLVRLEDASVVWWRRVRASQQDAASRESRSERNLVDNDCRGALTGILSTAFGGEWISHPEATDRASDKLYQLAVARRAGLRVPKTLVTQSRDEVARFREQVGRIIVKPVVGTSGPLLFTQYLDDPSALPAASYEACPAVYQEYVEGDRHIRLNCFGDRMYAARLTTDLLDWRADLTMPISPWPVPDDLARRVRATLRALGLRMGAVDLKLTPEGEPVWLEVNPQGQFLFLEPLLGIPLTRYFVDFLLAAKKTASAPAAGRQPVERAAA</sequence>
<gene>
    <name evidence="3" type="ORF">A4G23_05343</name>
</gene>
<organism evidence="3 4">
    <name type="scientific">Streptomyces rubrolavendulae</name>
    <dbReference type="NCBI Taxonomy" id="285473"/>
    <lineage>
        <taxon>Bacteria</taxon>
        <taxon>Bacillati</taxon>
        <taxon>Actinomycetota</taxon>
        <taxon>Actinomycetes</taxon>
        <taxon>Kitasatosporales</taxon>
        <taxon>Streptomycetaceae</taxon>
        <taxon>Streptomyces</taxon>
    </lineage>
</organism>
<dbReference type="SUPFAM" id="SSF56059">
    <property type="entry name" value="Glutathione synthetase ATP-binding domain-like"/>
    <property type="match status" value="1"/>
</dbReference>
<dbReference type="OrthoDB" id="9794735at2"/>
<dbReference type="GO" id="GO:0005737">
    <property type="term" value="C:cytoplasm"/>
    <property type="evidence" value="ECO:0007669"/>
    <property type="project" value="TreeGrafter"/>
</dbReference>
<dbReference type="STRING" id="285473.A4G23_05343"/>
<dbReference type="GO" id="GO:0004363">
    <property type="term" value="F:glutathione synthase activity"/>
    <property type="evidence" value="ECO:0007669"/>
    <property type="project" value="InterPro"/>
</dbReference>
<keyword evidence="1" id="KW-0067">ATP-binding</keyword>
<dbReference type="EMBL" id="CP017316">
    <property type="protein sequence ID" value="AOT62445.1"/>
    <property type="molecule type" value="Genomic_DNA"/>
</dbReference>
<keyword evidence="1" id="KW-0547">Nucleotide-binding</keyword>
<keyword evidence="4" id="KW-1185">Reference proteome</keyword>
<dbReference type="KEGG" id="srn:A4G23_05343"/>
<evidence type="ECO:0000256" key="1">
    <source>
        <dbReference type="PROSITE-ProRule" id="PRU00409"/>
    </source>
</evidence>
<dbReference type="PANTHER" id="PTHR21621:SF0">
    <property type="entry name" value="BETA-CITRYLGLUTAMATE SYNTHASE B-RELATED"/>
    <property type="match status" value="1"/>
</dbReference>
<evidence type="ECO:0000259" key="2">
    <source>
        <dbReference type="PROSITE" id="PS50975"/>
    </source>
</evidence>
<dbReference type="InterPro" id="IPR004218">
    <property type="entry name" value="GSHS_ATP-bd"/>
</dbReference>
<dbReference type="GO" id="GO:0046872">
    <property type="term" value="F:metal ion binding"/>
    <property type="evidence" value="ECO:0007669"/>
    <property type="project" value="InterPro"/>
</dbReference>
<accession>A0A1D8GAG3</accession>
<dbReference type="Proteomes" id="UP000095349">
    <property type="component" value="Chromosome"/>
</dbReference>
<proteinExistence type="predicted"/>
<dbReference type="Pfam" id="PF02955">
    <property type="entry name" value="GSH-S_ATP"/>
    <property type="match status" value="1"/>
</dbReference>
<feature type="domain" description="ATP-grasp" evidence="2">
    <location>
        <begin position="131"/>
        <end position="306"/>
    </location>
</feature>
<dbReference type="PANTHER" id="PTHR21621">
    <property type="entry name" value="RIBOSOMAL PROTEIN S6 MODIFICATION PROTEIN"/>
    <property type="match status" value="1"/>
</dbReference>
<dbReference type="GO" id="GO:0018169">
    <property type="term" value="F:ribosomal S6-glutamic acid ligase activity"/>
    <property type="evidence" value="ECO:0007669"/>
    <property type="project" value="TreeGrafter"/>
</dbReference>
<dbReference type="GO" id="GO:0005524">
    <property type="term" value="F:ATP binding"/>
    <property type="evidence" value="ECO:0007669"/>
    <property type="project" value="UniProtKB-UniRule"/>
</dbReference>
<evidence type="ECO:0000313" key="4">
    <source>
        <dbReference type="Proteomes" id="UP000095349"/>
    </source>
</evidence>
<dbReference type="GO" id="GO:0009432">
    <property type="term" value="P:SOS response"/>
    <property type="evidence" value="ECO:0007669"/>
    <property type="project" value="TreeGrafter"/>
</dbReference>
<dbReference type="Gene3D" id="3.30.470.20">
    <property type="entry name" value="ATP-grasp fold, B domain"/>
    <property type="match status" value="1"/>
</dbReference>
<dbReference type="RefSeq" id="WP_069979229.1">
    <property type="nucleotide sequence ID" value="NZ_CP017316.1"/>
</dbReference>